<dbReference type="EMBL" id="LLXL01000202">
    <property type="protein sequence ID" value="PKK76118.1"/>
    <property type="molecule type" value="Genomic_DNA"/>
</dbReference>
<comment type="caution">
    <text evidence="2">The sequence shown here is derived from an EMBL/GenBank/DDBJ whole genome shotgun (WGS) entry which is preliminary data.</text>
</comment>
<sequence>MFVGGPAIGLKVAMNIGKLESVFLVMFVISQLALNPAFVTQYINRLGDRAIGYLLGDFLS</sequence>
<protein>
    <submittedName>
        <fullName evidence="2">Uncharacterized protein</fullName>
    </submittedName>
</protein>
<evidence type="ECO:0000256" key="1">
    <source>
        <dbReference type="SAM" id="Phobius"/>
    </source>
</evidence>
<organism evidence="2 3">
    <name type="scientific">Rhizophagus irregularis</name>
    <dbReference type="NCBI Taxonomy" id="588596"/>
    <lineage>
        <taxon>Eukaryota</taxon>
        <taxon>Fungi</taxon>
        <taxon>Fungi incertae sedis</taxon>
        <taxon>Mucoromycota</taxon>
        <taxon>Glomeromycotina</taxon>
        <taxon>Glomeromycetes</taxon>
        <taxon>Glomerales</taxon>
        <taxon>Glomeraceae</taxon>
        <taxon>Rhizophagus</taxon>
    </lineage>
</organism>
<evidence type="ECO:0000313" key="2">
    <source>
        <dbReference type="EMBL" id="PKK76118.1"/>
    </source>
</evidence>
<dbReference type="Proteomes" id="UP000233469">
    <property type="component" value="Unassembled WGS sequence"/>
</dbReference>
<proteinExistence type="predicted"/>
<feature type="transmembrane region" description="Helical" evidence="1">
    <location>
        <begin position="21"/>
        <end position="39"/>
    </location>
</feature>
<name>A0A2N1NQG7_9GLOM</name>
<keyword evidence="1" id="KW-1133">Transmembrane helix</keyword>
<dbReference type="VEuPathDB" id="FungiDB:RhiirFUN_009845"/>
<keyword evidence="1" id="KW-0812">Transmembrane</keyword>
<dbReference type="AlphaFoldDB" id="A0A2N1NQG7"/>
<reference evidence="2 3" key="2">
    <citation type="submission" date="2017-10" db="EMBL/GenBank/DDBJ databases">
        <title>Extensive intraspecific genome diversity in a model arbuscular mycorrhizal fungus.</title>
        <authorList>
            <person name="Chen E.C.H."/>
            <person name="Morin E."/>
            <person name="Baudet D."/>
            <person name="Noel J."/>
            <person name="Ndikumana S."/>
            <person name="Charron P."/>
            <person name="St-Onge C."/>
            <person name="Giorgi J."/>
            <person name="Grigoriev I.V."/>
            <person name="Roux C."/>
            <person name="Martin F.M."/>
            <person name="Corradi N."/>
        </authorList>
    </citation>
    <scope>NUCLEOTIDE SEQUENCE [LARGE SCALE GENOMIC DNA]</scope>
    <source>
        <strain evidence="2 3">C2</strain>
    </source>
</reference>
<accession>A0A2N1NQG7</accession>
<evidence type="ECO:0000313" key="3">
    <source>
        <dbReference type="Proteomes" id="UP000233469"/>
    </source>
</evidence>
<keyword evidence="1" id="KW-0472">Membrane</keyword>
<gene>
    <name evidence="2" type="ORF">RhiirC2_734987</name>
</gene>
<reference evidence="2 3" key="1">
    <citation type="submission" date="2016-04" db="EMBL/GenBank/DDBJ databases">
        <title>Genome analyses suggest a sexual origin of heterokaryosis in a supposedly ancient asexual fungus.</title>
        <authorList>
            <person name="Ropars J."/>
            <person name="Sedzielewska K."/>
            <person name="Noel J."/>
            <person name="Charron P."/>
            <person name="Farinelli L."/>
            <person name="Marton T."/>
            <person name="Kruger M."/>
            <person name="Pelin A."/>
            <person name="Brachmann A."/>
            <person name="Corradi N."/>
        </authorList>
    </citation>
    <scope>NUCLEOTIDE SEQUENCE [LARGE SCALE GENOMIC DNA]</scope>
    <source>
        <strain evidence="2 3">C2</strain>
    </source>
</reference>